<evidence type="ECO:0008006" key="7">
    <source>
        <dbReference type="Google" id="ProtNLM"/>
    </source>
</evidence>
<keyword evidence="6" id="KW-1185">Reference proteome</keyword>
<dbReference type="InterPro" id="IPR013783">
    <property type="entry name" value="Ig-like_fold"/>
</dbReference>
<dbReference type="RefSeq" id="WP_089854498.1">
    <property type="nucleotide sequence ID" value="NZ_FPAI01000014.1"/>
</dbReference>
<dbReference type="Proteomes" id="UP000321773">
    <property type="component" value="Unassembled WGS sequence"/>
</dbReference>
<dbReference type="STRING" id="306541.SAMN05421668_1142"/>
<dbReference type="Pfam" id="PF21027">
    <property type="entry name" value="Sde0182_C"/>
    <property type="match status" value="1"/>
</dbReference>
<dbReference type="OrthoDB" id="253051at2"/>
<evidence type="ECO:0000313" key="6">
    <source>
        <dbReference type="Proteomes" id="UP000321773"/>
    </source>
</evidence>
<evidence type="ECO:0000313" key="4">
    <source>
        <dbReference type="EMBL" id="SFS86621.1"/>
    </source>
</evidence>
<sequence>MSTNIKHRTVIMLDPELDDLNTIVRYLLYSNHFHTEGIIYSSSRYHWRGDGQGTRFLGESEHSDLGIGPITCWRWDEDSRFIEEAVDIYAKVYQNLSIHAEGYPHPSELRERIFNGNIAFPGDLSHCTQGSEHLMRLILDDEPGPLYVLTGTGQSTIGRALKSIEERYLHTEKWENIYNKVSAKVIIQSFGDQDGIYETYIHPNWPNIRFRQMATTIWGYFARSVVQPEDRHYLSAAWIKENISSVGPFGEFYRVWGDGKYMHKNDITDYFGFKYLTANQLKALGYSLWYKDIEEPGSWISEGDTSMFMNLIDNGLEGHVDASYGGWGGRNGKDIAPDGVASKDYASARWFGACQRDFAARLQWTVTPEYKQANHHPIIELINTESAIVAPGQTITLKAIARDPDGHHLSVNWWQYEEAGAYPGQVELISLDEVIEKEATQTYPFDVPAPNSLNLSHLIQDEVITACTFNIPTDTVKGQTIHCIVEAIDHCKIPLTSYKRIVLTVDDE</sequence>
<dbReference type="InterPro" id="IPR011483">
    <property type="entry name" value="Sde182_NH-like"/>
</dbReference>
<evidence type="ECO:0000259" key="2">
    <source>
        <dbReference type="Pfam" id="PF21027"/>
    </source>
</evidence>
<dbReference type="Gene3D" id="3.90.245.10">
    <property type="entry name" value="Ribonucleoside hydrolase-like"/>
    <property type="match status" value="1"/>
</dbReference>
<reference evidence="4 5" key="1">
    <citation type="submission" date="2016-10" db="EMBL/GenBank/DDBJ databases">
        <authorList>
            <person name="de Groot N.N."/>
        </authorList>
    </citation>
    <scope>NUCLEOTIDE SEQUENCE [LARGE SCALE GENOMIC DNA]</scope>
    <source>
        <strain evidence="4 5">DSM 17074</strain>
    </source>
</reference>
<gene>
    <name evidence="3" type="ORF">HMI01_15610</name>
    <name evidence="4" type="ORF">SAMN05421668_1142</name>
</gene>
<reference evidence="3 6" key="2">
    <citation type="submission" date="2019-07" db="EMBL/GenBank/DDBJ databases">
        <title>Whole genome shotgun sequence of Halolactibacillus miurensis NBRC 100873.</title>
        <authorList>
            <person name="Hosoyama A."/>
            <person name="Uohara A."/>
            <person name="Ohji S."/>
            <person name="Ichikawa N."/>
        </authorList>
    </citation>
    <scope>NUCLEOTIDE SEQUENCE [LARGE SCALE GENOMIC DNA]</scope>
    <source>
        <strain evidence="3 6">NBRC 100873</strain>
    </source>
</reference>
<dbReference type="EMBL" id="BJWJ01000014">
    <property type="protein sequence ID" value="GEM04573.1"/>
    <property type="molecule type" value="Genomic_DNA"/>
</dbReference>
<dbReference type="Pfam" id="PF07632">
    <property type="entry name" value="Sde182_NH-like"/>
    <property type="match status" value="1"/>
</dbReference>
<dbReference type="Proteomes" id="UP000199139">
    <property type="component" value="Unassembled WGS sequence"/>
</dbReference>
<dbReference type="InterPro" id="IPR048527">
    <property type="entry name" value="Sde182_C"/>
</dbReference>
<name>A0A1I6TBN4_9BACI</name>
<dbReference type="InterPro" id="IPR036452">
    <property type="entry name" value="Ribo_hydro-like"/>
</dbReference>
<protein>
    <recommendedName>
        <fullName evidence="7">DUF1593 domain-containing protein</fullName>
    </recommendedName>
</protein>
<feature type="domain" description="Cellulose-binding Sde182 C-terminal" evidence="2">
    <location>
        <begin position="394"/>
        <end position="505"/>
    </location>
</feature>
<dbReference type="AlphaFoldDB" id="A0A1I6TBN4"/>
<feature type="domain" description="Cellulose-binding Sde182 nucleoside hydrolase-like" evidence="1">
    <location>
        <begin position="8"/>
        <end position="330"/>
    </location>
</feature>
<organism evidence="4 5">
    <name type="scientific">Halolactibacillus miurensis</name>
    <dbReference type="NCBI Taxonomy" id="306541"/>
    <lineage>
        <taxon>Bacteria</taxon>
        <taxon>Bacillati</taxon>
        <taxon>Bacillota</taxon>
        <taxon>Bacilli</taxon>
        <taxon>Bacillales</taxon>
        <taxon>Bacillaceae</taxon>
        <taxon>Halolactibacillus</taxon>
    </lineage>
</organism>
<dbReference type="Gene3D" id="2.60.40.10">
    <property type="entry name" value="Immunoglobulins"/>
    <property type="match status" value="1"/>
</dbReference>
<evidence type="ECO:0000313" key="3">
    <source>
        <dbReference type="EMBL" id="GEM04573.1"/>
    </source>
</evidence>
<accession>A0A1I6TBN4</accession>
<dbReference type="GO" id="GO:0016799">
    <property type="term" value="F:hydrolase activity, hydrolyzing N-glycosyl compounds"/>
    <property type="evidence" value="ECO:0007669"/>
    <property type="project" value="InterPro"/>
</dbReference>
<evidence type="ECO:0000313" key="5">
    <source>
        <dbReference type="Proteomes" id="UP000199139"/>
    </source>
</evidence>
<proteinExistence type="predicted"/>
<evidence type="ECO:0000259" key="1">
    <source>
        <dbReference type="Pfam" id="PF07632"/>
    </source>
</evidence>
<dbReference type="EMBL" id="FPAI01000014">
    <property type="protein sequence ID" value="SFS86621.1"/>
    <property type="molecule type" value="Genomic_DNA"/>
</dbReference>